<comment type="caution">
    <text evidence="4">The sequence shown here is derived from an EMBL/GenBank/DDBJ whole genome shotgun (WGS) entry which is preliminary data.</text>
</comment>
<accession>A0A1F6D577</accession>
<evidence type="ECO:0000259" key="3">
    <source>
        <dbReference type="Pfam" id="PF22725"/>
    </source>
</evidence>
<evidence type="ECO:0000313" key="5">
    <source>
        <dbReference type="Proteomes" id="UP000178606"/>
    </source>
</evidence>
<feature type="domain" description="GFO/IDH/MocA-like oxidoreductase" evidence="3">
    <location>
        <begin position="136"/>
        <end position="270"/>
    </location>
</feature>
<dbReference type="EMBL" id="MFKF01000026">
    <property type="protein sequence ID" value="OGG56579.1"/>
    <property type="molecule type" value="Genomic_DNA"/>
</dbReference>
<dbReference type="InterPro" id="IPR000683">
    <property type="entry name" value="Gfo/Idh/MocA-like_OxRdtase_N"/>
</dbReference>
<dbReference type="GO" id="GO:0000166">
    <property type="term" value="F:nucleotide binding"/>
    <property type="evidence" value="ECO:0007669"/>
    <property type="project" value="InterPro"/>
</dbReference>
<dbReference type="InterPro" id="IPR055170">
    <property type="entry name" value="GFO_IDH_MocA-like_dom"/>
</dbReference>
<feature type="domain" description="Gfo/Idh/MocA-like oxidoreductase N-terminal" evidence="2">
    <location>
        <begin position="8"/>
        <end position="126"/>
    </location>
</feature>
<dbReference type="SUPFAM" id="SSF55347">
    <property type="entry name" value="Glyceraldehyde-3-phosphate dehydrogenase-like, C-terminal domain"/>
    <property type="match status" value="1"/>
</dbReference>
<evidence type="ECO:0000256" key="1">
    <source>
        <dbReference type="ARBA" id="ARBA00023002"/>
    </source>
</evidence>
<dbReference type="PANTHER" id="PTHR43818">
    <property type="entry name" value="BCDNA.GH03377"/>
    <property type="match status" value="1"/>
</dbReference>
<dbReference type="PANTHER" id="PTHR43818:SF11">
    <property type="entry name" value="BCDNA.GH03377"/>
    <property type="match status" value="1"/>
</dbReference>
<gene>
    <name evidence="4" type="ORF">A3F84_08730</name>
</gene>
<name>A0A1F6D577_HANXR</name>
<dbReference type="Gene3D" id="3.30.360.10">
    <property type="entry name" value="Dihydrodipicolinate Reductase, domain 2"/>
    <property type="match status" value="1"/>
</dbReference>
<evidence type="ECO:0000313" key="4">
    <source>
        <dbReference type="EMBL" id="OGG56579.1"/>
    </source>
</evidence>
<dbReference type="Pfam" id="PF22725">
    <property type="entry name" value="GFO_IDH_MocA_C3"/>
    <property type="match status" value="1"/>
</dbReference>
<dbReference type="InterPro" id="IPR050463">
    <property type="entry name" value="Gfo/Idh/MocA_oxidrdct_glycsds"/>
</dbReference>
<evidence type="ECO:0008006" key="6">
    <source>
        <dbReference type="Google" id="ProtNLM"/>
    </source>
</evidence>
<dbReference type="Pfam" id="PF01408">
    <property type="entry name" value="GFO_IDH_MocA"/>
    <property type="match status" value="1"/>
</dbReference>
<organism evidence="4 5">
    <name type="scientific">Handelsmanbacteria sp. (strain RIFCSPLOWO2_12_FULL_64_10)</name>
    <dbReference type="NCBI Taxonomy" id="1817868"/>
    <lineage>
        <taxon>Bacteria</taxon>
        <taxon>Candidatus Handelsmaniibacteriota</taxon>
    </lineage>
</organism>
<dbReference type="Proteomes" id="UP000178606">
    <property type="component" value="Unassembled WGS sequence"/>
</dbReference>
<evidence type="ECO:0000259" key="2">
    <source>
        <dbReference type="Pfam" id="PF01408"/>
    </source>
</evidence>
<reference evidence="4 5" key="1">
    <citation type="journal article" date="2016" name="Nat. Commun.">
        <title>Thousands of microbial genomes shed light on interconnected biogeochemical processes in an aquifer system.</title>
        <authorList>
            <person name="Anantharaman K."/>
            <person name="Brown C.T."/>
            <person name="Hug L.A."/>
            <person name="Sharon I."/>
            <person name="Castelle C.J."/>
            <person name="Probst A.J."/>
            <person name="Thomas B.C."/>
            <person name="Singh A."/>
            <person name="Wilkins M.J."/>
            <person name="Karaoz U."/>
            <person name="Brodie E.L."/>
            <person name="Williams K.H."/>
            <person name="Hubbard S.S."/>
            <person name="Banfield J.F."/>
        </authorList>
    </citation>
    <scope>NUCLEOTIDE SEQUENCE [LARGE SCALE GENOMIC DNA]</scope>
    <source>
        <strain evidence="5">RIFCSPLOWO2_12_FULL_64_10</strain>
    </source>
</reference>
<keyword evidence="1" id="KW-0560">Oxidoreductase</keyword>
<dbReference type="GO" id="GO:0016491">
    <property type="term" value="F:oxidoreductase activity"/>
    <property type="evidence" value="ECO:0007669"/>
    <property type="project" value="UniProtKB-KW"/>
</dbReference>
<sequence>MANQDGKVRVGIIGTGQIGKSHVRKYREMPEVEIVAVTDLREEEARRVAAENGIPRVFTDYHEMLKLGEIVAVDVCLHNHFHRPATVAALEAGKHVYCEKPMAATAADARAMMEAARRTGRRLMVQMGTVFTPEAQAARRMIERGALGRVYYAKTSHYRRRGRPYVDGYGSPAFVQRDNSGGGALLDMGIYHMGMMIYLLGNPEIETVTASTFQEIPMDEGRRRDSGYSVEEFVTGMVRFRGDVTMFFEEAWASNMDGGSGDQVMGSLGGLKLNPLTFYGEHGGLVGDTPINVDMFKRQRQLMDPYAAAYDNPQVHWVHTLLGHTTFIDTAAVALKVAEISEAMYKSAETRREVEF</sequence>
<dbReference type="AlphaFoldDB" id="A0A1F6D577"/>
<proteinExistence type="predicted"/>
<dbReference type="InterPro" id="IPR036291">
    <property type="entry name" value="NAD(P)-bd_dom_sf"/>
</dbReference>
<dbReference type="SUPFAM" id="SSF51735">
    <property type="entry name" value="NAD(P)-binding Rossmann-fold domains"/>
    <property type="match status" value="1"/>
</dbReference>
<dbReference type="Gene3D" id="3.40.50.720">
    <property type="entry name" value="NAD(P)-binding Rossmann-like Domain"/>
    <property type="match status" value="1"/>
</dbReference>
<protein>
    <recommendedName>
        <fullName evidence="6">Oxidoreductase</fullName>
    </recommendedName>
</protein>